<keyword evidence="4" id="KW-0449">Lipoprotein</keyword>
<dbReference type="SUPFAM" id="SSF141488">
    <property type="entry name" value="YdhA-like"/>
    <property type="match status" value="1"/>
</dbReference>
<dbReference type="RefSeq" id="WP_187716926.1">
    <property type="nucleotide sequence ID" value="NZ_JACTAH010000001.1"/>
</dbReference>
<evidence type="ECO:0000259" key="6">
    <source>
        <dbReference type="Pfam" id="PF07007"/>
    </source>
</evidence>
<gene>
    <name evidence="8" type="ORF">IFO67_04485</name>
</gene>
<name>A0ABR9B9C5_9RHOO</name>
<dbReference type="Gene3D" id="1.20.1270.180">
    <property type="match status" value="1"/>
</dbReference>
<accession>A0ABR9B9C5</accession>
<evidence type="ECO:0000256" key="1">
    <source>
        <dbReference type="ARBA" id="ARBA00022729"/>
    </source>
</evidence>
<keyword evidence="3" id="KW-0564">Palmitate</keyword>
<dbReference type="Gene3D" id="2.40.128.200">
    <property type="match status" value="1"/>
</dbReference>
<protein>
    <submittedName>
        <fullName evidence="8">MliC family protein</fullName>
    </submittedName>
</protein>
<keyword evidence="2" id="KW-0472">Membrane</keyword>
<organism evidence="8 9">
    <name type="scientific">Thauera sedimentorum</name>
    <dbReference type="NCBI Taxonomy" id="2767595"/>
    <lineage>
        <taxon>Bacteria</taxon>
        <taxon>Pseudomonadati</taxon>
        <taxon>Pseudomonadota</taxon>
        <taxon>Betaproteobacteria</taxon>
        <taxon>Rhodocyclales</taxon>
        <taxon>Zoogloeaceae</taxon>
        <taxon>Thauera</taxon>
    </lineage>
</organism>
<comment type="caution">
    <text evidence="8">The sequence shown here is derived from an EMBL/GenBank/DDBJ whole genome shotgun (WGS) entry which is preliminary data.</text>
</comment>
<feature type="chain" id="PRO_5045086325" evidence="5">
    <location>
        <begin position="22"/>
        <end position="268"/>
    </location>
</feature>
<evidence type="ECO:0000256" key="3">
    <source>
        <dbReference type="ARBA" id="ARBA00023139"/>
    </source>
</evidence>
<evidence type="ECO:0000313" key="8">
    <source>
        <dbReference type="EMBL" id="MBD8502130.1"/>
    </source>
</evidence>
<keyword evidence="1 5" id="KW-0732">Signal</keyword>
<feature type="domain" description="Lysozyme inhibitor LprI-like N-terminal" evidence="6">
    <location>
        <begin position="106"/>
        <end position="159"/>
    </location>
</feature>
<feature type="domain" description="C-type lysozyme inhibitor" evidence="7">
    <location>
        <begin position="193"/>
        <end position="261"/>
    </location>
</feature>
<dbReference type="Pfam" id="PF09864">
    <property type="entry name" value="MliC"/>
    <property type="match status" value="1"/>
</dbReference>
<dbReference type="Proteomes" id="UP000603602">
    <property type="component" value="Unassembled WGS sequence"/>
</dbReference>
<dbReference type="PANTHER" id="PTHR37549">
    <property type="entry name" value="LIPOPROTEIN LPRI"/>
    <property type="match status" value="1"/>
</dbReference>
<evidence type="ECO:0000256" key="2">
    <source>
        <dbReference type="ARBA" id="ARBA00023136"/>
    </source>
</evidence>
<dbReference type="EMBL" id="JACYTO010000001">
    <property type="protein sequence ID" value="MBD8502130.1"/>
    <property type="molecule type" value="Genomic_DNA"/>
</dbReference>
<dbReference type="InterPro" id="IPR018660">
    <property type="entry name" value="MliC"/>
</dbReference>
<sequence length="268" mass="29309">MRKLALFVVLGIAVFAPVASSAPMGLQPCGDAWYRSVEAQLPTGDGQGHGPDVGSAEWKSVVEFRLGVRGEVGIPPRDDEAWCRFVEARLQQRGPSFDCGGVAAGSVEAMICGDGELSAFDRELSGVYAAASRKAVKEHPPRLKAEQRGWIKGRDDCWKSEDRRACVRDAYRLRIAALQASYRLVPEIGPVHYMCDGNPANEVVVTFFHTEPATLIAERGDSVSLMYAAPSASGARYLGRNESFWEHQGEARVTWGYGAQEMRCEKAK</sequence>
<reference evidence="9" key="1">
    <citation type="submission" date="2023-07" db="EMBL/GenBank/DDBJ databases">
        <title>Thauera sp. CAU 1555 isolated from sand of Yaerae Beach.</title>
        <authorList>
            <person name="Kim W."/>
        </authorList>
    </citation>
    <scope>NUCLEOTIDE SEQUENCE [LARGE SCALE GENOMIC DNA]</scope>
    <source>
        <strain evidence="9">CAU 1555</strain>
    </source>
</reference>
<dbReference type="Pfam" id="PF07007">
    <property type="entry name" value="LprI"/>
    <property type="match status" value="1"/>
</dbReference>
<proteinExistence type="predicted"/>
<evidence type="ECO:0000256" key="4">
    <source>
        <dbReference type="ARBA" id="ARBA00023288"/>
    </source>
</evidence>
<evidence type="ECO:0000259" key="7">
    <source>
        <dbReference type="Pfam" id="PF09864"/>
    </source>
</evidence>
<evidence type="ECO:0000313" key="9">
    <source>
        <dbReference type="Proteomes" id="UP000603602"/>
    </source>
</evidence>
<feature type="signal peptide" evidence="5">
    <location>
        <begin position="1"/>
        <end position="21"/>
    </location>
</feature>
<dbReference type="InterPro" id="IPR052755">
    <property type="entry name" value="Lysozyme_Inhibitor_LprI"/>
</dbReference>
<evidence type="ECO:0000256" key="5">
    <source>
        <dbReference type="SAM" id="SignalP"/>
    </source>
</evidence>
<keyword evidence="9" id="KW-1185">Reference proteome</keyword>
<dbReference type="InterPro" id="IPR009739">
    <property type="entry name" value="LprI-like_N"/>
</dbReference>
<dbReference type="InterPro" id="IPR036328">
    <property type="entry name" value="MliC_sf"/>
</dbReference>
<dbReference type="PANTHER" id="PTHR37549:SF1">
    <property type="entry name" value="LIPOPROTEIN LPRI"/>
    <property type="match status" value="1"/>
</dbReference>